<name>A0A0F7ZMP9_9HYPO</name>
<sequence>MPTFAVKPPESIACLPGYPLSMIRLPNVPNLSYFEAPEASSTNMTARIPGCDTQDTLRNLIQSVAPEYTSAYLEAVPSVRPQVRIFATTPDADALMLSLSPPASRVLRSERYTVLSEALLLQWLASRAHIKLASYALEADSRRFNAPGERRDGAHRQLPCPKDNVLQPYLPRLLDLGSTIPDGQSGEYILTRPVPGILLSALRRPLGKEMRRQIDFQIGQLLRRISAQQSPDGSFGTAVALLSPGSASTADNRRLYAKSHLHTRYACWYDAFLSILEATLRDAEDFKVVIRYEAVRDHVKRFKSFMCAVQRSCLVAVDAGEDTNTLVSAPSSASITGHDIASNGSEKSRYQASYTYTTDGLNSKGSALDSSDFSYSSTNPEGEVMEVTGIQEWSNCIFGDPLFASVLSRKASLEIWKGFNSSLSAHDPDMLGMSLTPIDDLRNAHIRCLLYECYHAITDIVREYCRRRGDSDAREMPARKRLTEALKQLDSLDDFGRERRSNPVEESSPAKRVKISCEKPMIGSISKAAGLQH</sequence>
<dbReference type="OrthoDB" id="5210591at2759"/>
<reference evidence="2 3" key="1">
    <citation type="journal article" date="2014" name="Genome Biol. Evol.">
        <title>Comparative genomics and transcriptomics analyses reveal divergent lifestyle features of nematode endoparasitic fungus Hirsutella minnesotensis.</title>
        <authorList>
            <person name="Lai Y."/>
            <person name="Liu K."/>
            <person name="Zhang X."/>
            <person name="Zhang X."/>
            <person name="Li K."/>
            <person name="Wang N."/>
            <person name="Shu C."/>
            <person name="Wu Y."/>
            <person name="Wang C."/>
            <person name="Bushley K.E."/>
            <person name="Xiang M."/>
            <person name="Liu X."/>
        </authorList>
    </citation>
    <scope>NUCLEOTIDE SEQUENCE [LARGE SCALE GENOMIC DNA]</scope>
    <source>
        <strain evidence="2 3">3608</strain>
    </source>
</reference>
<accession>A0A0F7ZMP9</accession>
<evidence type="ECO:0000256" key="1">
    <source>
        <dbReference type="SAM" id="MobiDB-lite"/>
    </source>
</evidence>
<feature type="compositionally biased region" description="Basic and acidic residues" evidence="1">
    <location>
        <begin position="494"/>
        <end position="503"/>
    </location>
</feature>
<organism evidence="2 3">
    <name type="scientific">Hirsutella minnesotensis 3608</name>
    <dbReference type="NCBI Taxonomy" id="1043627"/>
    <lineage>
        <taxon>Eukaryota</taxon>
        <taxon>Fungi</taxon>
        <taxon>Dikarya</taxon>
        <taxon>Ascomycota</taxon>
        <taxon>Pezizomycotina</taxon>
        <taxon>Sordariomycetes</taxon>
        <taxon>Hypocreomycetidae</taxon>
        <taxon>Hypocreales</taxon>
        <taxon>Ophiocordycipitaceae</taxon>
        <taxon>Hirsutella</taxon>
    </lineage>
</organism>
<keyword evidence="3" id="KW-1185">Reference proteome</keyword>
<evidence type="ECO:0008006" key="4">
    <source>
        <dbReference type="Google" id="ProtNLM"/>
    </source>
</evidence>
<evidence type="ECO:0000313" key="3">
    <source>
        <dbReference type="Proteomes" id="UP000054481"/>
    </source>
</evidence>
<proteinExistence type="predicted"/>
<evidence type="ECO:0000313" key="2">
    <source>
        <dbReference type="EMBL" id="KJZ72380.1"/>
    </source>
</evidence>
<dbReference type="Proteomes" id="UP000054481">
    <property type="component" value="Unassembled WGS sequence"/>
</dbReference>
<gene>
    <name evidence="2" type="ORF">HIM_08183</name>
</gene>
<dbReference type="AlphaFoldDB" id="A0A0F7ZMP9"/>
<dbReference type="EMBL" id="KQ030547">
    <property type="protein sequence ID" value="KJZ72380.1"/>
    <property type="molecule type" value="Genomic_DNA"/>
</dbReference>
<feature type="region of interest" description="Disordered" evidence="1">
    <location>
        <begin position="494"/>
        <end position="513"/>
    </location>
</feature>
<protein>
    <recommendedName>
        <fullName evidence="4">Aminoglycoside phosphotransferase domain-containing protein</fullName>
    </recommendedName>
</protein>